<feature type="chain" id="PRO_5014520373" evidence="2">
    <location>
        <begin position="26"/>
        <end position="325"/>
    </location>
</feature>
<dbReference type="PANTHER" id="PTHR42928">
    <property type="entry name" value="TRICARBOXYLATE-BINDING PROTEIN"/>
    <property type="match status" value="1"/>
</dbReference>
<reference evidence="3 5" key="1">
    <citation type="submission" date="2015-10" db="EMBL/GenBank/DDBJ databases">
        <title>Draft genome of Bosea thiooxidans.</title>
        <authorList>
            <person name="Wang X."/>
        </authorList>
    </citation>
    <scope>NUCLEOTIDE SEQUENCE [LARGE SCALE GENOMIC DNA]</scope>
    <source>
        <strain evidence="3 5">CGMCC 9174</strain>
    </source>
</reference>
<evidence type="ECO:0000313" key="3">
    <source>
        <dbReference type="EMBL" id="KQK31775.1"/>
    </source>
</evidence>
<keyword evidence="5" id="KW-1185">Reference proteome</keyword>
<dbReference type="AlphaFoldDB" id="A0A0Q3I9U6"/>
<name>A0A0Q3I9U6_9HYPH</name>
<dbReference type="Gene3D" id="3.40.190.150">
    <property type="entry name" value="Bordetella uptake gene, domain 1"/>
    <property type="match status" value="1"/>
</dbReference>
<evidence type="ECO:0000313" key="4">
    <source>
        <dbReference type="EMBL" id="SKB57128.1"/>
    </source>
</evidence>
<dbReference type="PANTHER" id="PTHR42928:SF5">
    <property type="entry name" value="BLR1237 PROTEIN"/>
    <property type="match status" value="1"/>
</dbReference>
<dbReference type="InterPro" id="IPR042100">
    <property type="entry name" value="Bug_dom1"/>
</dbReference>
<evidence type="ECO:0000313" key="5">
    <source>
        <dbReference type="Proteomes" id="UP000051562"/>
    </source>
</evidence>
<evidence type="ECO:0000256" key="1">
    <source>
        <dbReference type="ARBA" id="ARBA00006987"/>
    </source>
</evidence>
<dbReference type="EMBL" id="FUYX01000003">
    <property type="protein sequence ID" value="SKB57128.1"/>
    <property type="molecule type" value="Genomic_DNA"/>
</dbReference>
<keyword evidence="2" id="KW-0732">Signal</keyword>
<feature type="signal peptide" evidence="2">
    <location>
        <begin position="1"/>
        <end position="25"/>
    </location>
</feature>
<evidence type="ECO:0000256" key="2">
    <source>
        <dbReference type="SAM" id="SignalP"/>
    </source>
</evidence>
<proteinExistence type="inferred from homology"/>
<dbReference type="RefSeq" id="WP_055726978.1">
    <property type="nucleotide sequence ID" value="NZ_FUYX01000003.1"/>
</dbReference>
<sequence>MITKRHLIAAATAASALAILAPAHAETWPQRPITFIVPFPAGGGTDAFARPLAAQLDQQLGQRIVIENRGGAGGTVGASAAAKAKPDGYTFFVGAAHHAIAPALYPKLDYNIQTDFVPIAVIAQPPQVIVVHPGKVQAKTVAELVAFAKQNPEKLNFASAGNGTTHHLAGELFQISTGTKLTHVPYRGAGPALQDTVAGQVDLLFDGLGSSAAQIQNGTLRGLAVASPTRSEAVPDVPTAKEAGLQGFEVSTWYALWAPKGTPPEIVNRMRSEVEKALKTPMIEAAWKKNGSPIPSLSGDDFGRFVSAEVERWGKVVKEAQVKLE</sequence>
<dbReference type="Proteomes" id="UP000190130">
    <property type="component" value="Unassembled WGS sequence"/>
</dbReference>
<dbReference type="Pfam" id="PF03401">
    <property type="entry name" value="TctC"/>
    <property type="match status" value="1"/>
</dbReference>
<keyword evidence="4" id="KW-0675">Receptor</keyword>
<comment type="similarity">
    <text evidence="1">Belongs to the UPF0065 (bug) family.</text>
</comment>
<dbReference type="Gene3D" id="3.40.190.10">
    <property type="entry name" value="Periplasmic binding protein-like II"/>
    <property type="match status" value="1"/>
</dbReference>
<dbReference type="PIRSF" id="PIRSF017082">
    <property type="entry name" value="YflP"/>
    <property type="match status" value="1"/>
</dbReference>
<protein>
    <submittedName>
        <fullName evidence="3">ABC transporter substrate-binding protein</fullName>
    </submittedName>
    <submittedName>
        <fullName evidence="4">Tripartite-type tricarboxylate transporter, receptor component TctC</fullName>
    </submittedName>
</protein>
<dbReference type="InterPro" id="IPR005064">
    <property type="entry name" value="BUG"/>
</dbReference>
<evidence type="ECO:0000313" key="6">
    <source>
        <dbReference type="Proteomes" id="UP000190130"/>
    </source>
</evidence>
<dbReference type="Proteomes" id="UP000051562">
    <property type="component" value="Unassembled WGS sequence"/>
</dbReference>
<accession>A0A0Q3I9U6</accession>
<dbReference type="CDD" id="cd13578">
    <property type="entry name" value="PBP2_Bug27"/>
    <property type="match status" value="1"/>
</dbReference>
<gene>
    <name evidence="3" type="ORF">ARD30_02530</name>
    <name evidence="4" type="ORF">SAMN05660750_01307</name>
</gene>
<reference evidence="4 6" key="2">
    <citation type="submission" date="2017-02" db="EMBL/GenBank/DDBJ databases">
        <authorList>
            <person name="Peterson S.W."/>
        </authorList>
    </citation>
    <scope>NUCLEOTIDE SEQUENCE [LARGE SCALE GENOMIC DNA]</scope>
    <source>
        <strain evidence="4 6">DSM 9653</strain>
    </source>
</reference>
<organism evidence="3 5">
    <name type="scientific">Bosea thiooxidans</name>
    <dbReference type="NCBI Taxonomy" id="53254"/>
    <lineage>
        <taxon>Bacteria</taxon>
        <taxon>Pseudomonadati</taxon>
        <taxon>Pseudomonadota</taxon>
        <taxon>Alphaproteobacteria</taxon>
        <taxon>Hyphomicrobiales</taxon>
        <taxon>Boseaceae</taxon>
        <taxon>Bosea</taxon>
    </lineage>
</organism>
<dbReference type="SUPFAM" id="SSF53850">
    <property type="entry name" value="Periplasmic binding protein-like II"/>
    <property type="match status" value="1"/>
</dbReference>
<dbReference type="OrthoDB" id="8443386at2"/>
<dbReference type="EMBL" id="LMAR01000012">
    <property type="protein sequence ID" value="KQK31775.1"/>
    <property type="molecule type" value="Genomic_DNA"/>
</dbReference>
<dbReference type="STRING" id="53254.SAMN05660750_01307"/>